<dbReference type="SMART" id="SM00091">
    <property type="entry name" value="PAS"/>
    <property type="match status" value="1"/>
</dbReference>
<dbReference type="SMART" id="SM00353">
    <property type="entry name" value="HLH"/>
    <property type="match status" value="1"/>
</dbReference>
<evidence type="ECO:0000256" key="1">
    <source>
        <dbReference type="SAM" id="MobiDB-lite"/>
    </source>
</evidence>
<feature type="compositionally biased region" description="Low complexity" evidence="1">
    <location>
        <begin position="168"/>
        <end position="180"/>
    </location>
</feature>
<protein>
    <recommendedName>
        <fullName evidence="2">BHLH domain-containing protein</fullName>
    </recommendedName>
</protein>
<sequence>MSTSSLKDVAGKDSENASNSSSSNGEGGGNNSDNSALVSLGNTSFGFNFESDGGFNNLSGSNCGSNSPSEEGDSDQGDRKPKEGNSKDSDKVHSRDRILANPQTSSTLTSGDSAITETERSSESDESKKKAAPQKHQTPKGQPKLPSVKPEAAVEVSSLRTTSSVPMSAGAAAAKISSDAMKPPPVAARPITAQNDNTADIVTSCSHNDAASAAVANLNQIATDASTKKDAENEAIEKRGLKRKSDDDSGGYNSDDEWGKSDDITLASATAGKDQDVKQEMAEDTPDRDGKMSKCGSSEGGTNKKKKLDDSKREERNAREKERSFRISKQINELRSLLSSGGVIVPKGTKSSVLTEAANYIRMLQQHHYRSEIDRHQLVQQVQRIGSGALGQQAAQAVRHAAAQNGVWSLGNFGGVPPKSAMMYHQPSGAGAPVADETQSSASNNGTLPNTIEESDYIHVFNSCTIGMAIASMGGAFIDCNNVFCQIANYTKQEICSMTVFNLTARSDLQPAFDLISQMLSAPLDPNVTNTSCVLRGALKHRTDVGLSVKLIKGNDGVAKCFCVTLINNPASPYDVSKPIPATLGHPGAGQMHPGTKENQHGLDVTPAFTTG</sequence>
<dbReference type="InterPro" id="IPR036638">
    <property type="entry name" value="HLH_DNA-bd_sf"/>
</dbReference>
<feature type="compositionally biased region" description="Polar residues" evidence="1">
    <location>
        <begin position="101"/>
        <end position="116"/>
    </location>
</feature>
<reference evidence="3" key="1">
    <citation type="submission" date="2021-01" db="EMBL/GenBank/DDBJ databases">
        <authorList>
            <person name="Corre E."/>
            <person name="Pelletier E."/>
            <person name="Niang G."/>
            <person name="Scheremetjew M."/>
            <person name="Finn R."/>
            <person name="Kale V."/>
            <person name="Holt S."/>
            <person name="Cochrane G."/>
            <person name="Meng A."/>
            <person name="Brown T."/>
            <person name="Cohen L."/>
        </authorList>
    </citation>
    <scope>NUCLEOTIDE SEQUENCE</scope>
    <source>
        <strain evidence="3">10249 10 AB</strain>
    </source>
</reference>
<gene>
    <name evidence="3" type="ORF">PAUS00366_LOCUS3254</name>
</gene>
<evidence type="ECO:0000259" key="2">
    <source>
        <dbReference type="PROSITE" id="PS50888"/>
    </source>
</evidence>
<evidence type="ECO:0000313" key="3">
    <source>
        <dbReference type="EMBL" id="CAE0710527.1"/>
    </source>
</evidence>
<organism evidence="3">
    <name type="scientific">Pseudo-nitzschia australis</name>
    <dbReference type="NCBI Taxonomy" id="44445"/>
    <lineage>
        <taxon>Eukaryota</taxon>
        <taxon>Sar</taxon>
        <taxon>Stramenopiles</taxon>
        <taxon>Ochrophyta</taxon>
        <taxon>Bacillariophyta</taxon>
        <taxon>Bacillariophyceae</taxon>
        <taxon>Bacillariophycidae</taxon>
        <taxon>Bacillariales</taxon>
        <taxon>Bacillariaceae</taxon>
        <taxon>Pseudo-nitzschia</taxon>
    </lineage>
</organism>
<feature type="compositionally biased region" description="Low complexity" evidence="1">
    <location>
        <begin position="53"/>
        <end position="67"/>
    </location>
</feature>
<dbReference type="InterPro" id="IPR035965">
    <property type="entry name" value="PAS-like_dom_sf"/>
</dbReference>
<feature type="region of interest" description="Disordered" evidence="1">
    <location>
        <begin position="1"/>
        <end position="191"/>
    </location>
</feature>
<dbReference type="EMBL" id="HBIX01004151">
    <property type="protein sequence ID" value="CAE0710527.1"/>
    <property type="molecule type" value="Transcribed_RNA"/>
</dbReference>
<name>A0A7S4ABX4_9STRA</name>
<dbReference type="GO" id="GO:0046983">
    <property type="term" value="F:protein dimerization activity"/>
    <property type="evidence" value="ECO:0007669"/>
    <property type="project" value="InterPro"/>
</dbReference>
<feature type="compositionally biased region" description="Basic and acidic residues" evidence="1">
    <location>
        <begin position="273"/>
        <end position="292"/>
    </location>
</feature>
<dbReference type="PROSITE" id="PS50888">
    <property type="entry name" value="BHLH"/>
    <property type="match status" value="1"/>
</dbReference>
<dbReference type="Gene3D" id="4.10.280.10">
    <property type="entry name" value="Helix-loop-helix DNA-binding domain"/>
    <property type="match status" value="1"/>
</dbReference>
<proteinExistence type="predicted"/>
<dbReference type="InterPro" id="IPR000014">
    <property type="entry name" value="PAS"/>
</dbReference>
<dbReference type="CDD" id="cd00130">
    <property type="entry name" value="PAS"/>
    <property type="match status" value="1"/>
</dbReference>
<dbReference type="SUPFAM" id="SSF47459">
    <property type="entry name" value="HLH, helix-loop-helix DNA-binding domain"/>
    <property type="match status" value="1"/>
</dbReference>
<dbReference type="InterPro" id="IPR011598">
    <property type="entry name" value="bHLH_dom"/>
</dbReference>
<dbReference type="AlphaFoldDB" id="A0A7S4ABX4"/>
<dbReference type="Pfam" id="PF00010">
    <property type="entry name" value="HLH"/>
    <property type="match status" value="1"/>
</dbReference>
<dbReference type="CDD" id="cd00083">
    <property type="entry name" value="bHLH_SF"/>
    <property type="match status" value="1"/>
</dbReference>
<feature type="domain" description="BHLH" evidence="2">
    <location>
        <begin position="311"/>
        <end position="364"/>
    </location>
</feature>
<feature type="compositionally biased region" description="Basic and acidic residues" evidence="1">
    <location>
        <begin position="76"/>
        <end position="98"/>
    </location>
</feature>
<dbReference type="Gene3D" id="3.30.450.20">
    <property type="entry name" value="PAS domain"/>
    <property type="match status" value="1"/>
</dbReference>
<dbReference type="SUPFAM" id="SSF55785">
    <property type="entry name" value="PYP-like sensor domain (PAS domain)"/>
    <property type="match status" value="1"/>
</dbReference>
<feature type="compositionally biased region" description="Basic and acidic residues" evidence="1">
    <location>
        <begin position="307"/>
        <end position="324"/>
    </location>
</feature>
<feature type="compositionally biased region" description="Basic and acidic residues" evidence="1">
    <location>
        <begin position="226"/>
        <end position="247"/>
    </location>
</feature>
<feature type="compositionally biased region" description="Basic and acidic residues" evidence="1">
    <location>
        <begin position="117"/>
        <end position="129"/>
    </location>
</feature>
<accession>A0A7S4ABX4</accession>
<feature type="region of interest" description="Disordered" evidence="1">
    <location>
        <begin position="222"/>
        <end position="324"/>
    </location>
</feature>